<comment type="caution">
    <text evidence="1">The sequence shown here is derived from an EMBL/GenBank/DDBJ whole genome shotgun (WGS) entry which is preliminary data.</text>
</comment>
<dbReference type="AlphaFoldDB" id="A0A811UNH8"/>
<accession>A0A811UNH8</accession>
<dbReference type="Proteomes" id="UP000606786">
    <property type="component" value="Unassembled WGS sequence"/>
</dbReference>
<dbReference type="EMBL" id="CAJHJT010000012">
    <property type="protein sequence ID" value="CAD7000649.1"/>
    <property type="molecule type" value="Genomic_DNA"/>
</dbReference>
<protein>
    <submittedName>
        <fullName evidence="1">(Mediterranean fruit fly) hypothetical protein</fullName>
    </submittedName>
</protein>
<reference evidence="1" key="1">
    <citation type="submission" date="2020-11" db="EMBL/GenBank/DDBJ databases">
        <authorList>
            <person name="Whitehead M."/>
        </authorList>
    </citation>
    <scope>NUCLEOTIDE SEQUENCE</scope>
    <source>
        <strain evidence="1">EGII</strain>
    </source>
</reference>
<evidence type="ECO:0000313" key="2">
    <source>
        <dbReference type="Proteomes" id="UP000606786"/>
    </source>
</evidence>
<organism evidence="1 2">
    <name type="scientific">Ceratitis capitata</name>
    <name type="common">Mediterranean fruit fly</name>
    <name type="synonym">Tephritis capitata</name>
    <dbReference type="NCBI Taxonomy" id="7213"/>
    <lineage>
        <taxon>Eukaryota</taxon>
        <taxon>Metazoa</taxon>
        <taxon>Ecdysozoa</taxon>
        <taxon>Arthropoda</taxon>
        <taxon>Hexapoda</taxon>
        <taxon>Insecta</taxon>
        <taxon>Pterygota</taxon>
        <taxon>Neoptera</taxon>
        <taxon>Endopterygota</taxon>
        <taxon>Diptera</taxon>
        <taxon>Brachycera</taxon>
        <taxon>Muscomorpha</taxon>
        <taxon>Tephritoidea</taxon>
        <taxon>Tephritidae</taxon>
        <taxon>Ceratitis</taxon>
        <taxon>Ceratitis</taxon>
    </lineage>
</organism>
<evidence type="ECO:0000313" key="1">
    <source>
        <dbReference type="EMBL" id="CAD7000649.1"/>
    </source>
</evidence>
<gene>
    <name evidence="1" type="ORF">CCAP1982_LOCUS9123</name>
</gene>
<sequence length="65" mass="7482">MLKIAPFTTHFPRRVLLVARLWLGTETESRRVVSSDVYLTNALQQKPKDNARFATTPQAKITFLH</sequence>
<name>A0A811UNH8_CERCA</name>
<proteinExistence type="predicted"/>
<keyword evidence="2" id="KW-1185">Reference proteome</keyword>